<dbReference type="InterPro" id="IPR025398">
    <property type="entry name" value="DUF4371"/>
</dbReference>
<dbReference type="Pfam" id="PF05699">
    <property type="entry name" value="Dimer_Tnp_hAT"/>
    <property type="match status" value="1"/>
</dbReference>
<sequence>MSEITVPNNNVLEFLRTIPLSRLTYEQKCDLKNKRPTPLLSIKDTTKRQTRTFQPSWYTRYKWLTGCVVKNKMYCYVCIMMGKHNSEWCTEGVSDLNNFIKKAEKHQSSKQHLLHSQSFHLLESIRIEHALSESARLQTMKHNEEVSSNRRILARLIQATIFLSKQELAFRGHRENESSGNRGNYLELLDLLAQNESLIRDHLQSNSLFKGTSPDIQTDLIEVITSVLNEKIKNEIEESSFVSVQADETLDVSCKSQMSIIFRYCIEDRIEERFVGFYDVYGDKTALGLSEVLRKVLSEWQIAGNKVVFTAIIDDDCLWDGDSQNCAVGLKRHMDDPMFVYLLCVFEACFVYIEPLFRLLQSTSASITVCHAEIHLAIRNLENLREDIFIENCVEKNEKKQLPPQELLKYFVTTGLDSIYQETTKLLRLILTFPAMTASSERTSRKVTDKEVCDVISAQAKERFLFTGHLMASHLFSTENFMSFNKNFPEEGLFQACQAYPFVDTSKLGTELEIMYMREDFWNVACAVDLFEFIIQNNFSEALKVLKVLTTTPMTTSEAENCSSTLRMTKSFLHNTMSQERLTALAMLSTEKQLVEPGREVMAPARGMHFSSFAWTHPHTQLEGCWVSWLLAFRVFRSFCYYRYC</sequence>
<feature type="domain" description="HAT C-terminal dimerisation" evidence="1">
    <location>
        <begin position="536"/>
        <end position="594"/>
    </location>
</feature>
<proteinExistence type="predicted"/>
<dbReference type="PANTHER" id="PTHR45749">
    <property type="match status" value="1"/>
</dbReference>
<dbReference type="PANTHER" id="PTHR45749:SF28">
    <property type="entry name" value="ZINC FINGER MYM-TYPE PROTEIN 1-LIKE-RELATED"/>
    <property type="match status" value="1"/>
</dbReference>
<comment type="caution">
    <text evidence="3">The sequence shown here is derived from an EMBL/GenBank/DDBJ whole genome shotgun (WGS) entry which is preliminary data.</text>
</comment>
<dbReference type="InterPro" id="IPR008906">
    <property type="entry name" value="HATC_C_dom"/>
</dbReference>
<protein>
    <submittedName>
        <fullName evidence="3">Uncharacterized protein</fullName>
    </submittedName>
</protein>
<dbReference type="Proteomes" id="UP001148838">
    <property type="component" value="Unassembled WGS sequence"/>
</dbReference>
<dbReference type="EMBL" id="JAJSOF020000003">
    <property type="protein sequence ID" value="KAJ4448834.1"/>
    <property type="molecule type" value="Genomic_DNA"/>
</dbReference>
<gene>
    <name evidence="3" type="ORF">ANN_00225</name>
</gene>
<name>A0ABQ8TTE4_PERAM</name>
<feature type="domain" description="DUF4371" evidence="2">
    <location>
        <begin position="114"/>
        <end position="297"/>
    </location>
</feature>
<evidence type="ECO:0000259" key="2">
    <source>
        <dbReference type="Pfam" id="PF14291"/>
    </source>
</evidence>
<evidence type="ECO:0000313" key="4">
    <source>
        <dbReference type="Proteomes" id="UP001148838"/>
    </source>
</evidence>
<accession>A0ABQ8TTE4</accession>
<evidence type="ECO:0000259" key="1">
    <source>
        <dbReference type="Pfam" id="PF05699"/>
    </source>
</evidence>
<organism evidence="3 4">
    <name type="scientific">Periplaneta americana</name>
    <name type="common">American cockroach</name>
    <name type="synonym">Blatta americana</name>
    <dbReference type="NCBI Taxonomy" id="6978"/>
    <lineage>
        <taxon>Eukaryota</taxon>
        <taxon>Metazoa</taxon>
        <taxon>Ecdysozoa</taxon>
        <taxon>Arthropoda</taxon>
        <taxon>Hexapoda</taxon>
        <taxon>Insecta</taxon>
        <taxon>Pterygota</taxon>
        <taxon>Neoptera</taxon>
        <taxon>Polyneoptera</taxon>
        <taxon>Dictyoptera</taxon>
        <taxon>Blattodea</taxon>
        <taxon>Blattoidea</taxon>
        <taxon>Blattidae</taxon>
        <taxon>Blattinae</taxon>
        <taxon>Periplaneta</taxon>
    </lineage>
</organism>
<dbReference type="Pfam" id="PF14291">
    <property type="entry name" value="DUF4371"/>
    <property type="match status" value="1"/>
</dbReference>
<evidence type="ECO:0000313" key="3">
    <source>
        <dbReference type="EMBL" id="KAJ4448834.1"/>
    </source>
</evidence>
<keyword evidence="4" id="KW-1185">Reference proteome</keyword>
<reference evidence="3 4" key="1">
    <citation type="journal article" date="2022" name="Allergy">
        <title>Genome assembly and annotation of Periplaneta americana reveal a comprehensive cockroach allergen profile.</title>
        <authorList>
            <person name="Wang L."/>
            <person name="Xiong Q."/>
            <person name="Saelim N."/>
            <person name="Wang L."/>
            <person name="Nong W."/>
            <person name="Wan A.T."/>
            <person name="Shi M."/>
            <person name="Liu X."/>
            <person name="Cao Q."/>
            <person name="Hui J.H.L."/>
            <person name="Sookrung N."/>
            <person name="Leung T.F."/>
            <person name="Tungtrongchitr A."/>
            <person name="Tsui S.K.W."/>
        </authorList>
    </citation>
    <scope>NUCLEOTIDE SEQUENCE [LARGE SCALE GENOMIC DNA]</scope>
    <source>
        <strain evidence="3">PWHHKU_190912</strain>
    </source>
</reference>